<dbReference type="Proteomes" id="UP001497516">
    <property type="component" value="Chromosome 4"/>
</dbReference>
<name>A0AAV2EC46_9ROSI</name>
<reference evidence="1 2" key="1">
    <citation type="submission" date="2024-04" db="EMBL/GenBank/DDBJ databases">
        <authorList>
            <person name="Fracassetti M."/>
        </authorList>
    </citation>
    <scope>NUCLEOTIDE SEQUENCE [LARGE SCALE GENOMIC DNA]</scope>
</reference>
<dbReference type="EMBL" id="OZ034817">
    <property type="protein sequence ID" value="CAL1383263.1"/>
    <property type="molecule type" value="Genomic_DNA"/>
</dbReference>
<evidence type="ECO:0000313" key="1">
    <source>
        <dbReference type="EMBL" id="CAL1383263.1"/>
    </source>
</evidence>
<keyword evidence="2" id="KW-1185">Reference proteome</keyword>
<gene>
    <name evidence="1" type="ORF">LTRI10_LOCUS24548</name>
</gene>
<proteinExistence type="predicted"/>
<dbReference type="AlphaFoldDB" id="A0AAV2EC46"/>
<evidence type="ECO:0000313" key="2">
    <source>
        <dbReference type="Proteomes" id="UP001497516"/>
    </source>
</evidence>
<sequence length="95" mass="10742">MQLQTSIKLLSSRIEDPNEMGMQDLQPEEGIHQDTNQTSINSVSPRIEDLLTMIELCQYLVWNCGPSTELVSPSICREIIGSSNPLVEWRPDINN</sequence>
<organism evidence="1 2">
    <name type="scientific">Linum trigynum</name>
    <dbReference type="NCBI Taxonomy" id="586398"/>
    <lineage>
        <taxon>Eukaryota</taxon>
        <taxon>Viridiplantae</taxon>
        <taxon>Streptophyta</taxon>
        <taxon>Embryophyta</taxon>
        <taxon>Tracheophyta</taxon>
        <taxon>Spermatophyta</taxon>
        <taxon>Magnoliopsida</taxon>
        <taxon>eudicotyledons</taxon>
        <taxon>Gunneridae</taxon>
        <taxon>Pentapetalae</taxon>
        <taxon>rosids</taxon>
        <taxon>fabids</taxon>
        <taxon>Malpighiales</taxon>
        <taxon>Linaceae</taxon>
        <taxon>Linum</taxon>
    </lineage>
</organism>
<accession>A0AAV2EC46</accession>
<protein>
    <submittedName>
        <fullName evidence="1">Uncharacterized protein</fullName>
    </submittedName>
</protein>